<protein>
    <recommendedName>
        <fullName evidence="7">ABC transmembrane type-1 domain-containing protein</fullName>
    </recommendedName>
</protein>
<keyword evidence="2 6" id="KW-0812">Transmembrane</keyword>
<dbReference type="Proteomes" id="UP001415857">
    <property type="component" value="Unassembled WGS sequence"/>
</dbReference>
<proteinExistence type="predicted"/>
<evidence type="ECO:0000256" key="5">
    <source>
        <dbReference type="SAM" id="MobiDB-lite"/>
    </source>
</evidence>
<dbReference type="PANTHER" id="PTHR24222">
    <property type="entry name" value="ABC TRANSPORTER B FAMILY"/>
    <property type="match status" value="1"/>
</dbReference>
<feature type="domain" description="ABC transmembrane type-1" evidence="7">
    <location>
        <begin position="48"/>
        <end position="273"/>
    </location>
</feature>
<evidence type="ECO:0000256" key="1">
    <source>
        <dbReference type="ARBA" id="ARBA00004141"/>
    </source>
</evidence>
<dbReference type="Gene3D" id="1.20.1560.10">
    <property type="entry name" value="ABC transporter type 1, transmembrane domain"/>
    <property type="match status" value="2"/>
</dbReference>
<evidence type="ECO:0000256" key="6">
    <source>
        <dbReference type="SAM" id="Phobius"/>
    </source>
</evidence>
<evidence type="ECO:0000256" key="2">
    <source>
        <dbReference type="ARBA" id="ARBA00022692"/>
    </source>
</evidence>
<dbReference type="InterPro" id="IPR039421">
    <property type="entry name" value="Type_1_exporter"/>
</dbReference>
<accession>A0AAP0RE00</accession>
<feature type="region of interest" description="Disordered" evidence="5">
    <location>
        <begin position="1"/>
        <end position="21"/>
    </location>
</feature>
<evidence type="ECO:0000259" key="7">
    <source>
        <dbReference type="PROSITE" id="PS50929"/>
    </source>
</evidence>
<feature type="transmembrane region" description="Helical" evidence="6">
    <location>
        <begin position="96"/>
        <end position="117"/>
    </location>
</feature>
<dbReference type="InterPro" id="IPR036640">
    <property type="entry name" value="ABC1_TM_sf"/>
</dbReference>
<dbReference type="InterPro" id="IPR011527">
    <property type="entry name" value="ABC1_TM_dom"/>
</dbReference>
<dbReference type="EMBL" id="JBBPBK010000011">
    <property type="protein sequence ID" value="KAK9274981.1"/>
    <property type="molecule type" value="Genomic_DNA"/>
</dbReference>
<reference evidence="8 9" key="1">
    <citation type="journal article" date="2024" name="Plant J.">
        <title>Genome sequences and population genomics reveal climatic adaptation and genomic divergence between two closely related sweetgum species.</title>
        <authorList>
            <person name="Xu W.Q."/>
            <person name="Ren C.Q."/>
            <person name="Zhang X.Y."/>
            <person name="Comes H.P."/>
            <person name="Liu X.H."/>
            <person name="Li Y.G."/>
            <person name="Kettle C.J."/>
            <person name="Jalonen R."/>
            <person name="Gaisberger H."/>
            <person name="Ma Y.Z."/>
            <person name="Qiu Y.X."/>
        </authorList>
    </citation>
    <scope>NUCLEOTIDE SEQUENCE [LARGE SCALE GENOMIC DNA]</scope>
    <source>
        <strain evidence="8">Hangzhou</strain>
    </source>
</reference>
<evidence type="ECO:0000256" key="3">
    <source>
        <dbReference type="ARBA" id="ARBA00022989"/>
    </source>
</evidence>
<dbReference type="SUPFAM" id="SSF90123">
    <property type="entry name" value="ABC transporter transmembrane region"/>
    <property type="match status" value="2"/>
</dbReference>
<dbReference type="AlphaFoldDB" id="A0AAP0RE00"/>
<keyword evidence="9" id="KW-1185">Reference proteome</keyword>
<gene>
    <name evidence="8" type="ORF">L1049_022238</name>
</gene>
<evidence type="ECO:0000313" key="8">
    <source>
        <dbReference type="EMBL" id="KAK9274981.1"/>
    </source>
</evidence>
<name>A0AAP0RE00_LIQFO</name>
<dbReference type="PROSITE" id="PS50929">
    <property type="entry name" value="ABC_TM1F"/>
    <property type="match status" value="1"/>
</dbReference>
<evidence type="ECO:0000256" key="4">
    <source>
        <dbReference type="ARBA" id="ARBA00023136"/>
    </source>
</evidence>
<dbReference type="PANTHER" id="PTHR24222:SF62">
    <property type="entry name" value="ABC TRANSPORTER B FAMILY MEMBER 2"/>
    <property type="match status" value="1"/>
</dbReference>
<comment type="subcellular location">
    <subcellularLocation>
        <location evidence="1">Membrane</location>
        <topology evidence="1">Multi-pass membrane protein</topology>
    </subcellularLocation>
</comment>
<feature type="transmembrane region" description="Helical" evidence="6">
    <location>
        <begin position="64"/>
        <end position="84"/>
    </location>
</feature>
<dbReference type="GO" id="GO:0005524">
    <property type="term" value="F:ATP binding"/>
    <property type="evidence" value="ECO:0007669"/>
    <property type="project" value="InterPro"/>
</dbReference>
<dbReference type="GO" id="GO:0005886">
    <property type="term" value="C:plasma membrane"/>
    <property type="evidence" value="ECO:0007669"/>
    <property type="project" value="TreeGrafter"/>
</dbReference>
<comment type="caution">
    <text evidence="8">The sequence shown here is derived from an EMBL/GenBank/DDBJ whole genome shotgun (WGS) entry which is preliminary data.</text>
</comment>
<evidence type="ECO:0000313" key="9">
    <source>
        <dbReference type="Proteomes" id="UP001415857"/>
    </source>
</evidence>
<dbReference type="GO" id="GO:0140359">
    <property type="term" value="F:ABC-type transporter activity"/>
    <property type="evidence" value="ECO:0007669"/>
    <property type="project" value="InterPro"/>
</dbReference>
<keyword evidence="4 6" id="KW-0472">Membrane</keyword>
<feature type="transmembrane region" description="Helical" evidence="6">
    <location>
        <begin position="238"/>
        <end position="257"/>
    </location>
</feature>
<keyword evidence="3 6" id="KW-1133">Transmembrane helix</keyword>
<feature type="transmembrane region" description="Helical" evidence="6">
    <location>
        <begin position="263"/>
        <end position="283"/>
    </location>
</feature>
<dbReference type="Pfam" id="PF00664">
    <property type="entry name" value="ABC_membrane"/>
    <property type="match status" value="2"/>
</dbReference>
<feature type="transmembrane region" description="Helical" evidence="6">
    <location>
        <begin position="35"/>
        <end position="58"/>
    </location>
</feature>
<organism evidence="8 9">
    <name type="scientific">Liquidambar formosana</name>
    <name type="common">Formosan gum</name>
    <dbReference type="NCBI Taxonomy" id="63359"/>
    <lineage>
        <taxon>Eukaryota</taxon>
        <taxon>Viridiplantae</taxon>
        <taxon>Streptophyta</taxon>
        <taxon>Embryophyta</taxon>
        <taxon>Tracheophyta</taxon>
        <taxon>Spermatophyta</taxon>
        <taxon>Magnoliopsida</taxon>
        <taxon>eudicotyledons</taxon>
        <taxon>Gunneridae</taxon>
        <taxon>Pentapetalae</taxon>
        <taxon>Saxifragales</taxon>
        <taxon>Altingiaceae</taxon>
        <taxon>Liquidambar</taxon>
    </lineage>
</organism>
<sequence>MSQQGPFSGTGDGDDNVKMKQKEEKKTHKVSLLKLFAFAHFYDYVLMAIGSVSAMVHGASVPVFFIYFGKLINVLGLAYLFPAAASDRVAKYSLDFVYLSVAILFSSWMEVACWMHTGERQAAKMRMAYLRAMLNQDISLFDTESSTGEVISAITSDIIIVQDAISEKVGNFIHYISRFLLGFIIGFIRSQTLRLNYFSILRNEIGWFDDANNTSAMLSSRLESDGALLRTIAVDRSAILLLNVGFVVTSFIITFILNWRITLVVLATYPLVISGHINLDLYANIDLEFNGRRRCRRNPRWWPVLENIVYVREEWQSSLEKTPPLVSLSERKTFALEKKPWLLAVVGEKSSQIVVIGEEPSLVGDVISGNHRRVGEKVCGVVIIYVGEDPLLHACCYRKKIRRH</sequence>